<evidence type="ECO:0000313" key="3">
    <source>
        <dbReference type="EMBL" id="KUG03497.1"/>
    </source>
</evidence>
<comment type="caution">
    <text evidence="3">The sequence shown here is derived from an EMBL/GenBank/DDBJ whole genome shotgun (WGS) entry which is preliminary data.</text>
</comment>
<dbReference type="GO" id="GO:0004177">
    <property type="term" value="F:aminopeptidase activity"/>
    <property type="evidence" value="ECO:0007669"/>
    <property type="project" value="UniProtKB-KW"/>
</dbReference>
<keyword evidence="3" id="KW-0378">Hydrolase</keyword>
<accession>A0A0W8E4T7</accession>
<dbReference type="CDD" id="cd01066">
    <property type="entry name" value="APP_MetAP"/>
    <property type="match status" value="1"/>
</dbReference>
<dbReference type="InterPro" id="IPR050659">
    <property type="entry name" value="Peptidase_M24B"/>
</dbReference>
<dbReference type="Pfam" id="PF00557">
    <property type="entry name" value="Peptidase_M24"/>
    <property type="match status" value="1"/>
</dbReference>
<name>A0A0W8E4T7_9ZZZZ</name>
<dbReference type="PANTHER" id="PTHR46112:SF2">
    <property type="entry name" value="XAA-PRO AMINOPEPTIDASE P-RELATED"/>
    <property type="match status" value="1"/>
</dbReference>
<keyword evidence="3" id="KW-0031">Aminopeptidase</keyword>
<feature type="domain" description="Creatinase N-terminal" evidence="2">
    <location>
        <begin position="10"/>
        <end position="133"/>
    </location>
</feature>
<keyword evidence="3" id="KW-0645">Protease</keyword>
<evidence type="ECO:0000259" key="2">
    <source>
        <dbReference type="Pfam" id="PF01321"/>
    </source>
</evidence>
<dbReference type="Gene3D" id="3.90.230.10">
    <property type="entry name" value="Creatinase/methionine aminopeptidase superfamily"/>
    <property type="match status" value="1"/>
</dbReference>
<dbReference type="InterPro" id="IPR029149">
    <property type="entry name" value="Creatin/AminoP/Spt16_N"/>
</dbReference>
<protein>
    <submittedName>
        <fullName evidence="3">Xaa-pro aminopeptidase</fullName>
        <ecNumber evidence="3">3.4.11.9</ecNumber>
    </submittedName>
</protein>
<dbReference type="Pfam" id="PF01321">
    <property type="entry name" value="Creatinase_N"/>
    <property type="match status" value="1"/>
</dbReference>
<dbReference type="InterPro" id="IPR000994">
    <property type="entry name" value="Pept_M24"/>
</dbReference>
<dbReference type="InterPro" id="IPR036005">
    <property type="entry name" value="Creatinase/aminopeptidase-like"/>
</dbReference>
<dbReference type="EC" id="3.4.11.9" evidence="3"/>
<dbReference type="PANTHER" id="PTHR46112">
    <property type="entry name" value="AMINOPEPTIDASE"/>
    <property type="match status" value="1"/>
</dbReference>
<organism evidence="3">
    <name type="scientific">hydrocarbon metagenome</name>
    <dbReference type="NCBI Taxonomy" id="938273"/>
    <lineage>
        <taxon>unclassified sequences</taxon>
        <taxon>metagenomes</taxon>
        <taxon>ecological metagenomes</taxon>
    </lineage>
</organism>
<dbReference type="EMBL" id="LNQE01001879">
    <property type="protein sequence ID" value="KUG03497.1"/>
    <property type="molecule type" value="Genomic_DNA"/>
</dbReference>
<evidence type="ECO:0000259" key="1">
    <source>
        <dbReference type="Pfam" id="PF00557"/>
    </source>
</evidence>
<dbReference type="AlphaFoldDB" id="A0A0W8E4T7"/>
<dbReference type="Gene3D" id="3.40.350.10">
    <property type="entry name" value="Creatinase/prolidase N-terminal domain"/>
    <property type="match status" value="1"/>
</dbReference>
<gene>
    <name evidence="3" type="ORF">ASZ90_019133</name>
</gene>
<dbReference type="SUPFAM" id="SSF53092">
    <property type="entry name" value="Creatinase/prolidase N-terminal domain"/>
    <property type="match status" value="1"/>
</dbReference>
<dbReference type="InterPro" id="IPR000587">
    <property type="entry name" value="Creatinase_N"/>
</dbReference>
<reference evidence="3" key="1">
    <citation type="journal article" date="2015" name="Proc. Natl. Acad. Sci. U.S.A.">
        <title>Networks of energetic and metabolic interactions define dynamics in microbial communities.</title>
        <authorList>
            <person name="Embree M."/>
            <person name="Liu J.K."/>
            <person name="Al-Bassam M.M."/>
            <person name="Zengler K."/>
        </authorList>
    </citation>
    <scope>NUCLEOTIDE SEQUENCE</scope>
</reference>
<proteinExistence type="predicted"/>
<dbReference type="SUPFAM" id="SSF55920">
    <property type="entry name" value="Creatinase/aminopeptidase"/>
    <property type="match status" value="1"/>
</dbReference>
<feature type="domain" description="Peptidase M24" evidence="1">
    <location>
        <begin position="143"/>
        <end position="375"/>
    </location>
</feature>
<sequence length="394" mass="43411">MTPKDELQRRIKGLQDKMNASACEAVLIVQNVDLYYFSGTMQNARLYIPATGEPVLFCRKSISRATHECPWNIVSINNYRYIPDKLNDLGRQLPGRLGLEYDVLTVADYLSVKRVFPNAELLDASNWIADLRATKSPFEIGIIKKAGRSMADAFAYVPDLIKQGRSELAVAAGVERVLRDQGHQGYVRMRGFNQEFFYGHFLSGPNGCIAGFNDGVTAGMGMGAFFPQGPGERIIQIDEPVFLDYVGVFDGYNIDQTRLYVVGVLPDKLKDAFQVALEIQETLINQVKPGAIASDLYDLAIGIADRAGLSQNFMGYGSERVKFVGHGVGLELDERPVIAKGFNVELEAGMVIALEPKFVIPGMGIAGIENTWLVTRSGVEKITILPDDLVVIPH</sequence>